<name>S8CTP3_9LAMI</name>
<comment type="caution">
    <text evidence="1">The sequence shown here is derived from an EMBL/GenBank/DDBJ whole genome shotgun (WGS) entry which is preliminary data.</text>
</comment>
<gene>
    <name evidence="1" type="ORF">M569_04117</name>
</gene>
<protein>
    <recommendedName>
        <fullName evidence="3">Ataxin-10 domain-containing protein</fullName>
    </recommendedName>
</protein>
<dbReference type="EMBL" id="AUSU01001603">
    <property type="protein sequence ID" value="EPS70644.1"/>
    <property type="molecule type" value="Genomic_DNA"/>
</dbReference>
<keyword evidence="2" id="KW-1185">Reference proteome</keyword>
<dbReference type="InterPro" id="IPR016024">
    <property type="entry name" value="ARM-type_fold"/>
</dbReference>
<dbReference type="InterPro" id="IPR011989">
    <property type="entry name" value="ARM-like"/>
</dbReference>
<dbReference type="SUPFAM" id="SSF48371">
    <property type="entry name" value="ARM repeat"/>
    <property type="match status" value="1"/>
</dbReference>
<organism evidence="1 2">
    <name type="scientific">Genlisea aurea</name>
    <dbReference type="NCBI Taxonomy" id="192259"/>
    <lineage>
        <taxon>Eukaryota</taxon>
        <taxon>Viridiplantae</taxon>
        <taxon>Streptophyta</taxon>
        <taxon>Embryophyta</taxon>
        <taxon>Tracheophyta</taxon>
        <taxon>Spermatophyta</taxon>
        <taxon>Magnoliopsida</taxon>
        <taxon>eudicotyledons</taxon>
        <taxon>Gunneridae</taxon>
        <taxon>Pentapetalae</taxon>
        <taxon>asterids</taxon>
        <taxon>lamiids</taxon>
        <taxon>Lamiales</taxon>
        <taxon>Lentibulariaceae</taxon>
        <taxon>Genlisea</taxon>
    </lineage>
</organism>
<evidence type="ECO:0000313" key="1">
    <source>
        <dbReference type="EMBL" id="EPS70644.1"/>
    </source>
</evidence>
<evidence type="ECO:0008006" key="3">
    <source>
        <dbReference type="Google" id="ProtNLM"/>
    </source>
</evidence>
<dbReference type="Gene3D" id="1.25.10.10">
    <property type="entry name" value="Leucine-rich Repeat Variant"/>
    <property type="match status" value="1"/>
</dbReference>
<dbReference type="OrthoDB" id="379794at2759"/>
<feature type="non-terminal residue" evidence="1">
    <location>
        <position position="200"/>
    </location>
</feature>
<dbReference type="GO" id="GO:0005829">
    <property type="term" value="C:cytosol"/>
    <property type="evidence" value="ECO:0007669"/>
    <property type="project" value="TreeGrafter"/>
</dbReference>
<reference evidence="1 2" key="1">
    <citation type="journal article" date="2013" name="BMC Genomics">
        <title>The miniature genome of a carnivorous plant Genlisea aurea contains a low number of genes and short non-coding sequences.</title>
        <authorList>
            <person name="Leushkin E.V."/>
            <person name="Sutormin R.A."/>
            <person name="Nabieva E.R."/>
            <person name="Penin A.A."/>
            <person name="Kondrashov A.S."/>
            <person name="Logacheva M.D."/>
        </authorList>
    </citation>
    <scope>NUCLEOTIDE SEQUENCE [LARGE SCALE GENOMIC DNA]</scope>
</reference>
<evidence type="ECO:0000313" key="2">
    <source>
        <dbReference type="Proteomes" id="UP000015453"/>
    </source>
</evidence>
<dbReference type="PANTHER" id="PTHR13255:SF0">
    <property type="entry name" value="ATAXIN-10"/>
    <property type="match status" value="1"/>
</dbReference>
<dbReference type="AlphaFoldDB" id="S8CTP3"/>
<sequence>MNSPKTTTFLVPDNVIQQLLMASGSSTLEEALLALIETSRTPEGRLRLASEPTIVPILELCKSPGRISSDHLCLSIKLLRNLCAGEITNQNSFIEWDGIRILSAVISPSPTSAFENGILRAVLQVLANVSLAGEMHRHAIWHRFYPGGFRDVVKFRSCKISDPLSMIIYLCCEGCDERVGELLSDQGRCILLEILATVTE</sequence>
<dbReference type="InterPro" id="IPR051374">
    <property type="entry name" value="Ataxin-10/CTR86_families"/>
</dbReference>
<accession>S8CTP3</accession>
<dbReference type="Proteomes" id="UP000015453">
    <property type="component" value="Unassembled WGS sequence"/>
</dbReference>
<dbReference type="PANTHER" id="PTHR13255">
    <property type="entry name" value="ATAXIN-10"/>
    <property type="match status" value="1"/>
</dbReference>
<proteinExistence type="predicted"/>